<evidence type="ECO:0000256" key="10">
    <source>
        <dbReference type="ARBA" id="ARBA00023175"/>
    </source>
</evidence>
<evidence type="ECO:0000256" key="7">
    <source>
        <dbReference type="ARBA" id="ARBA00022794"/>
    </source>
</evidence>
<evidence type="ECO:0008006" key="16">
    <source>
        <dbReference type="Google" id="ProtNLM"/>
    </source>
</evidence>
<feature type="compositionally biased region" description="Basic and acidic residues" evidence="13">
    <location>
        <begin position="20"/>
        <end position="45"/>
    </location>
</feature>
<dbReference type="GO" id="GO:0036064">
    <property type="term" value="C:ciliary basal body"/>
    <property type="evidence" value="ECO:0007669"/>
    <property type="project" value="TreeGrafter"/>
</dbReference>
<sequence length="351" mass="39313">MDTSKKTKLTGTARGTSTGENDRESALRVSMEEEKNRKTDPKETRERSIIIVGSKSVVDEKPKPTIAMEYSFGRKAGKSLVKNIVHVWEIGYVASSLISAAMSGSALTHSPHHTALLIMLDLSKPEVLWITFEEILSAVRSALKMSYNSKLINEMIEYRTSDRKSVEKMIDPLPLKTFIIAGKYDEYQDFDLDKKEIIGKTLRGIAHSLGAGLHYYSCKEKILLRKTKDLLSHIGFGAVLAEGKFTSYDKPLIISPGADSFSSIDSQLPYSRPSMILDTIKQTFVVRVPQITRNDESALEDPSNDPNFNEPIIDKLKVQREEVHLGFIEISILLDDMLNGRTQQIPIPDPI</sequence>
<keyword evidence="11" id="KW-0206">Cytoskeleton</keyword>
<keyword evidence="15" id="KW-1185">Reference proteome</keyword>
<evidence type="ECO:0000256" key="1">
    <source>
        <dbReference type="ARBA" id="ARBA00004138"/>
    </source>
</evidence>
<dbReference type="GO" id="GO:0005874">
    <property type="term" value="C:microtubule"/>
    <property type="evidence" value="ECO:0007669"/>
    <property type="project" value="UniProtKB-KW"/>
</dbReference>
<evidence type="ECO:0000256" key="12">
    <source>
        <dbReference type="ARBA" id="ARBA00023273"/>
    </source>
</evidence>
<protein>
    <recommendedName>
        <fullName evidence="16">Cytoplasmic dynein 2 light intermediate chain 1</fullName>
    </recommendedName>
</protein>
<comment type="similarity">
    <text evidence="3">Belongs to the dynein light intermediate chain family.</text>
</comment>
<keyword evidence="9" id="KW-0969">Cilium</keyword>
<dbReference type="PANTHER" id="PTHR13236:SF0">
    <property type="entry name" value="CYTOPLASMIC DYNEIN 2 LIGHT INTERMEDIATE CHAIN 1"/>
    <property type="match status" value="1"/>
</dbReference>
<evidence type="ECO:0000313" key="15">
    <source>
        <dbReference type="Proteomes" id="UP000614350"/>
    </source>
</evidence>
<reference evidence="14" key="1">
    <citation type="journal article" date="2020" name="G3 (Bethesda)">
        <title>High-Quality Assemblies for Three Invasive Social Wasps from the &lt;i&gt;Vespula&lt;/i&gt; Genus.</title>
        <authorList>
            <person name="Harrop T.W.R."/>
            <person name="Guhlin J."/>
            <person name="McLaughlin G.M."/>
            <person name="Permina E."/>
            <person name="Stockwell P."/>
            <person name="Gilligan J."/>
            <person name="Le Lec M.F."/>
            <person name="Gruber M.A.M."/>
            <person name="Quinn O."/>
            <person name="Lovegrove M."/>
            <person name="Duncan E.J."/>
            <person name="Remnant E.J."/>
            <person name="Van Eeckhoven J."/>
            <person name="Graham B."/>
            <person name="Knapp R.A."/>
            <person name="Langford K.W."/>
            <person name="Kronenberg Z."/>
            <person name="Press M.O."/>
            <person name="Eacker S.M."/>
            <person name="Wilson-Rankin E.E."/>
            <person name="Purcell J."/>
            <person name="Lester P.J."/>
            <person name="Dearden P.K."/>
        </authorList>
    </citation>
    <scope>NUCLEOTIDE SEQUENCE</scope>
    <source>
        <strain evidence="14">Marl-1</strain>
    </source>
</reference>
<evidence type="ECO:0000256" key="4">
    <source>
        <dbReference type="ARBA" id="ARBA00022473"/>
    </source>
</evidence>
<keyword evidence="8" id="KW-0243">Dynein</keyword>
<comment type="caution">
    <text evidence="14">The sequence shown here is derived from an EMBL/GenBank/DDBJ whole genome shotgun (WGS) entry which is preliminary data.</text>
</comment>
<keyword evidence="4" id="KW-0217">Developmental protein</keyword>
<keyword evidence="7" id="KW-0970">Cilium biogenesis/degradation</keyword>
<evidence type="ECO:0000256" key="8">
    <source>
        <dbReference type="ARBA" id="ARBA00023017"/>
    </source>
</evidence>
<dbReference type="EMBL" id="JACSEA010000022">
    <property type="protein sequence ID" value="KAF7379999.1"/>
    <property type="molecule type" value="Genomic_DNA"/>
</dbReference>
<dbReference type="GO" id="GO:0005930">
    <property type="term" value="C:axoneme"/>
    <property type="evidence" value="ECO:0007669"/>
    <property type="project" value="TreeGrafter"/>
</dbReference>
<evidence type="ECO:0000256" key="6">
    <source>
        <dbReference type="ARBA" id="ARBA00022701"/>
    </source>
</evidence>
<evidence type="ECO:0000256" key="5">
    <source>
        <dbReference type="ARBA" id="ARBA00022490"/>
    </source>
</evidence>
<evidence type="ECO:0000256" key="9">
    <source>
        <dbReference type="ARBA" id="ARBA00023069"/>
    </source>
</evidence>
<dbReference type="GO" id="GO:0035721">
    <property type="term" value="P:intraciliary retrograde transport"/>
    <property type="evidence" value="ECO:0007669"/>
    <property type="project" value="InterPro"/>
</dbReference>
<dbReference type="AlphaFoldDB" id="A0A834MQK1"/>
<keyword evidence="10" id="KW-0505">Motor protein</keyword>
<feature type="compositionally biased region" description="Polar residues" evidence="13">
    <location>
        <begin position="1"/>
        <end position="19"/>
    </location>
</feature>
<dbReference type="InterPro" id="IPR040045">
    <property type="entry name" value="DYNC2LI1"/>
</dbReference>
<organism evidence="14 15">
    <name type="scientific">Vespula vulgaris</name>
    <name type="common">Yellow jacket</name>
    <name type="synonym">Wasp</name>
    <dbReference type="NCBI Taxonomy" id="7454"/>
    <lineage>
        <taxon>Eukaryota</taxon>
        <taxon>Metazoa</taxon>
        <taxon>Ecdysozoa</taxon>
        <taxon>Arthropoda</taxon>
        <taxon>Hexapoda</taxon>
        <taxon>Insecta</taxon>
        <taxon>Pterygota</taxon>
        <taxon>Neoptera</taxon>
        <taxon>Endopterygota</taxon>
        <taxon>Hymenoptera</taxon>
        <taxon>Apocrita</taxon>
        <taxon>Aculeata</taxon>
        <taxon>Vespoidea</taxon>
        <taxon>Vespidae</taxon>
        <taxon>Vespinae</taxon>
        <taxon>Vespula</taxon>
    </lineage>
</organism>
<evidence type="ECO:0000256" key="3">
    <source>
        <dbReference type="ARBA" id="ARBA00006831"/>
    </source>
</evidence>
<name>A0A834MQK1_VESVU</name>
<gene>
    <name evidence="14" type="ORF">HZH66_014354</name>
</gene>
<dbReference type="GO" id="GO:0045504">
    <property type="term" value="F:dynein heavy chain binding"/>
    <property type="evidence" value="ECO:0007669"/>
    <property type="project" value="TreeGrafter"/>
</dbReference>
<dbReference type="PANTHER" id="PTHR13236">
    <property type="entry name" value="DYNEIN 2 LIGHT INTERMEDIATE CHAIN, ISOFORM 2"/>
    <property type="match status" value="1"/>
</dbReference>
<dbReference type="Proteomes" id="UP000614350">
    <property type="component" value="Unassembled WGS sequence"/>
</dbReference>
<keyword evidence="6" id="KW-0493">Microtubule</keyword>
<evidence type="ECO:0000256" key="2">
    <source>
        <dbReference type="ARBA" id="ARBA00004245"/>
    </source>
</evidence>
<feature type="region of interest" description="Disordered" evidence="13">
    <location>
        <begin position="1"/>
        <end position="45"/>
    </location>
</feature>
<keyword evidence="12" id="KW-0966">Cell projection</keyword>
<dbReference type="GO" id="GO:0005868">
    <property type="term" value="C:cytoplasmic dynein complex"/>
    <property type="evidence" value="ECO:0007669"/>
    <property type="project" value="InterPro"/>
</dbReference>
<evidence type="ECO:0000256" key="13">
    <source>
        <dbReference type="SAM" id="MobiDB-lite"/>
    </source>
</evidence>
<keyword evidence="5" id="KW-0963">Cytoplasm</keyword>
<evidence type="ECO:0000256" key="11">
    <source>
        <dbReference type="ARBA" id="ARBA00023212"/>
    </source>
</evidence>
<proteinExistence type="inferred from homology"/>
<accession>A0A834MQK1</accession>
<dbReference type="GO" id="GO:0035735">
    <property type="term" value="P:intraciliary transport involved in cilium assembly"/>
    <property type="evidence" value="ECO:0007669"/>
    <property type="project" value="InterPro"/>
</dbReference>
<comment type="subcellular location">
    <subcellularLocation>
        <location evidence="1">Cell projection</location>
        <location evidence="1">Cilium</location>
    </subcellularLocation>
    <subcellularLocation>
        <location evidence="2">Cytoplasm</location>
        <location evidence="2">Cytoskeleton</location>
    </subcellularLocation>
</comment>
<evidence type="ECO:0000313" key="14">
    <source>
        <dbReference type="EMBL" id="KAF7379999.1"/>
    </source>
</evidence>